<dbReference type="InterPro" id="IPR011629">
    <property type="entry name" value="CobW-like_C"/>
</dbReference>
<dbReference type="Proteomes" id="UP000014568">
    <property type="component" value="Unassembled WGS sequence"/>
</dbReference>
<reference evidence="3 4" key="1">
    <citation type="submission" date="2013-06" db="EMBL/GenBank/DDBJ databases">
        <title>The Genome Sequence of Acinetobacter rudis CIP 110305.</title>
        <authorList>
            <consortium name="The Broad Institute Genome Sequencing Platform"/>
            <consortium name="The Broad Institute Genome Sequencing Center for Infectious Disease"/>
            <person name="Cerqueira G."/>
            <person name="Feldgarden M."/>
            <person name="Courvalin P."/>
            <person name="Perichon B."/>
            <person name="Grillot-Courvalin C."/>
            <person name="Clermont D."/>
            <person name="Rocha E."/>
            <person name="Yoon E.-J."/>
            <person name="Nemec A."/>
            <person name="Young S.K."/>
            <person name="Zeng Q."/>
            <person name="Gargeya S."/>
            <person name="Fitzgerald M."/>
            <person name="Abouelleil A."/>
            <person name="Alvarado L."/>
            <person name="Berlin A.M."/>
            <person name="Chapman S.B."/>
            <person name="Dewar J."/>
            <person name="Goldberg J."/>
            <person name="Griggs A."/>
            <person name="Gujja S."/>
            <person name="Hansen M."/>
            <person name="Howarth C."/>
            <person name="Imamovic A."/>
            <person name="Larimer J."/>
            <person name="McCowan C."/>
            <person name="Murphy C."/>
            <person name="Pearson M."/>
            <person name="Priest M."/>
            <person name="Roberts A."/>
            <person name="Saif S."/>
            <person name="Shea T."/>
            <person name="Sykes S."/>
            <person name="Wortman J."/>
            <person name="Nusbaum C."/>
            <person name="Birren B."/>
        </authorList>
    </citation>
    <scope>NUCLEOTIDE SEQUENCE [LARGE SCALE GENOMIC DNA]</scope>
    <source>
        <strain evidence="3 4">CIP 110305</strain>
    </source>
</reference>
<keyword evidence="4" id="KW-1185">Reference proteome</keyword>
<dbReference type="Pfam" id="PF02492">
    <property type="entry name" value="cobW"/>
    <property type="match status" value="1"/>
</dbReference>
<dbReference type="InterPro" id="IPR003495">
    <property type="entry name" value="CobW/HypB/UreG_nucleotide-bd"/>
</dbReference>
<dbReference type="Gene3D" id="3.40.50.300">
    <property type="entry name" value="P-loop containing nucleotide triphosphate hydrolases"/>
    <property type="match status" value="1"/>
</dbReference>
<evidence type="ECO:0000313" key="4">
    <source>
        <dbReference type="Proteomes" id="UP000014568"/>
    </source>
</evidence>
<dbReference type="SMART" id="SM00833">
    <property type="entry name" value="CobW_C"/>
    <property type="match status" value="1"/>
</dbReference>
<dbReference type="AlphaFoldDB" id="S3N958"/>
<dbReference type="SUPFAM" id="SSF52540">
    <property type="entry name" value="P-loop containing nucleoside triphosphate hydrolases"/>
    <property type="match status" value="1"/>
</dbReference>
<dbReference type="HOGENOM" id="CLU_017452_1_2_6"/>
<gene>
    <name evidence="3" type="ORF">F945_02893</name>
</gene>
<evidence type="ECO:0000256" key="1">
    <source>
        <dbReference type="ARBA" id="ARBA00045658"/>
    </source>
</evidence>
<dbReference type="RefSeq" id="WP_016657277.1">
    <property type="nucleotide sequence ID" value="NZ_KE340354.1"/>
</dbReference>
<comment type="caution">
    <text evidence="3">The sequence shown here is derived from an EMBL/GenBank/DDBJ whole genome shotgun (WGS) entry which is preliminary data.</text>
</comment>
<dbReference type="CDD" id="cd03112">
    <property type="entry name" value="CobW-like"/>
    <property type="match status" value="1"/>
</dbReference>
<dbReference type="eggNOG" id="COG0523">
    <property type="taxonomic scope" value="Bacteria"/>
</dbReference>
<accession>S3N958</accession>
<proteinExistence type="predicted"/>
<sequence length="331" mass="38187">MKIIKAVKTHIISGFLGAGKTTLLQHLLKQKPENERWAVLMNEFGQIGVDQRLLPSQEGYVVKELLGGCLCCTSQLPMQLALSRLIQEQQPDRLFIEPTGLGHPYQLLEQLSEPHWHGHIDLRALVILVDGSRLHDASWTAQNLYQEQLQAAQIVVISHCDLMQDSDKQALQSLKEHYWGRVDHWILAEQGRLALAQLDIGLRTMQRQLKPLIHLQKPIAQGEESVEIKALPYHYIQHNDQYQIAGWRLPKHWCFDFYLLLDTLTDLDGWLRIKAIFNTNQGWKSFNFNPAQFNYQTQPENLDNRIEIISQTTLDWGHIEALLLACQTKQD</sequence>
<evidence type="ECO:0000259" key="2">
    <source>
        <dbReference type="SMART" id="SM00833"/>
    </source>
</evidence>
<name>S3N958_9GAMM</name>
<dbReference type="InterPro" id="IPR027417">
    <property type="entry name" value="P-loop_NTPase"/>
</dbReference>
<evidence type="ECO:0000313" key="3">
    <source>
        <dbReference type="EMBL" id="EPF70854.1"/>
    </source>
</evidence>
<protein>
    <recommendedName>
        <fullName evidence="2">CobW C-terminal domain-containing protein</fullName>
    </recommendedName>
</protein>
<dbReference type="PANTHER" id="PTHR13748">
    <property type="entry name" value="COBW-RELATED"/>
    <property type="match status" value="1"/>
</dbReference>
<dbReference type="InterPro" id="IPR051316">
    <property type="entry name" value="Zinc-reg_GTPase_activator"/>
</dbReference>
<dbReference type="PANTHER" id="PTHR13748:SF46">
    <property type="entry name" value="ZINC CHAPERONE YEIR"/>
    <property type="match status" value="1"/>
</dbReference>
<dbReference type="STRING" id="632955.GCA_000829675_00884"/>
<dbReference type="GO" id="GO:0005737">
    <property type="term" value="C:cytoplasm"/>
    <property type="evidence" value="ECO:0007669"/>
    <property type="project" value="TreeGrafter"/>
</dbReference>
<dbReference type="OrthoDB" id="9808822at2"/>
<dbReference type="EMBL" id="ATGI01000035">
    <property type="protein sequence ID" value="EPF70854.1"/>
    <property type="molecule type" value="Genomic_DNA"/>
</dbReference>
<comment type="function">
    <text evidence="1">Zinc chaperone that directly transfers zinc cofactor to target proteins, thereby activating them. Zinc is transferred from the CXCC motif in the GTPase domain to the zinc binding site in target proteins in a process requiring GTP hydrolysis.</text>
</comment>
<feature type="domain" description="CobW C-terminal" evidence="2">
    <location>
        <begin position="244"/>
        <end position="327"/>
    </location>
</feature>
<organism evidence="3 4">
    <name type="scientific">Acinetobacter rudis CIP 110305</name>
    <dbReference type="NCBI Taxonomy" id="421052"/>
    <lineage>
        <taxon>Bacteria</taxon>
        <taxon>Pseudomonadati</taxon>
        <taxon>Pseudomonadota</taxon>
        <taxon>Gammaproteobacteria</taxon>
        <taxon>Moraxellales</taxon>
        <taxon>Moraxellaceae</taxon>
        <taxon>Acinetobacter</taxon>
    </lineage>
</organism>
<dbReference type="PATRIC" id="fig|421052.3.peg.2829"/>